<dbReference type="GO" id="GO:0016747">
    <property type="term" value="F:acyltransferase activity, transferring groups other than amino-acyl groups"/>
    <property type="evidence" value="ECO:0007669"/>
    <property type="project" value="InterPro"/>
</dbReference>
<organism evidence="4 5">
    <name type="scientific">Nocardioides faecalis</name>
    <dbReference type="NCBI Taxonomy" id="2803858"/>
    <lineage>
        <taxon>Bacteria</taxon>
        <taxon>Bacillati</taxon>
        <taxon>Actinomycetota</taxon>
        <taxon>Actinomycetes</taxon>
        <taxon>Propionibacteriales</taxon>
        <taxon>Nocardioidaceae</taxon>
        <taxon>Nocardioides</taxon>
    </lineage>
</organism>
<evidence type="ECO:0000259" key="3">
    <source>
        <dbReference type="PROSITE" id="PS51186"/>
    </source>
</evidence>
<dbReference type="SUPFAM" id="SSF55729">
    <property type="entry name" value="Acyl-CoA N-acyltransferases (Nat)"/>
    <property type="match status" value="1"/>
</dbReference>
<dbReference type="AlphaFoldDB" id="A0A938Y494"/>
<dbReference type="Pfam" id="PF00583">
    <property type="entry name" value="Acetyltransf_1"/>
    <property type="match status" value="1"/>
</dbReference>
<dbReference type="InterPro" id="IPR050832">
    <property type="entry name" value="Bact_Acetyltransf"/>
</dbReference>
<dbReference type="Gene3D" id="3.40.630.30">
    <property type="match status" value="1"/>
</dbReference>
<keyword evidence="5" id="KW-1185">Reference proteome</keyword>
<keyword evidence="1" id="KW-0808">Transferase</keyword>
<evidence type="ECO:0000313" key="4">
    <source>
        <dbReference type="EMBL" id="MBM9458975.1"/>
    </source>
</evidence>
<evidence type="ECO:0000313" key="5">
    <source>
        <dbReference type="Proteomes" id="UP000663791"/>
    </source>
</evidence>
<gene>
    <name evidence="4" type="ORF">JK386_03600</name>
</gene>
<protein>
    <submittedName>
        <fullName evidence="4">GNAT family N-acetyltransferase</fullName>
    </submittedName>
</protein>
<accession>A0A938Y494</accession>
<reference evidence="4" key="1">
    <citation type="submission" date="2021-01" db="EMBL/GenBank/DDBJ databases">
        <title>Novel species in genus Nocardioides.</title>
        <authorList>
            <person name="Zhang G."/>
        </authorList>
    </citation>
    <scope>NUCLEOTIDE SEQUENCE</scope>
    <source>
        <strain evidence="4">Zg-536</strain>
    </source>
</reference>
<sequence>MYATSPAESVHALDPEALAAPGITFWTARSDEETLLGCVALKRLAADHAELKSMRTATAARRRGVGAALLDHVLARARERGHVRVSLETGVEDYFAPARTLYLSRGFTECPPFEGYGLDPNSVFLTLEL</sequence>
<dbReference type="PANTHER" id="PTHR43877:SF5">
    <property type="entry name" value="BLL8307 PROTEIN"/>
    <property type="match status" value="1"/>
</dbReference>
<dbReference type="PANTHER" id="PTHR43877">
    <property type="entry name" value="AMINOALKYLPHOSPHONATE N-ACETYLTRANSFERASE-RELATED-RELATED"/>
    <property type="match status" value="1"/>
</dbReference>
<comment type="caution">
    <text evidence="4">The sequence shown here is derived from an EMBL/GenBank/DDBJ whole genome shotgun (WGS) entry which is preliminary data.</text>
</comment>
<name>A0A938Y494_9ACTN</name>
<dbReference type="CDD" id="cd04301">
    <property type="entry name" value="NAT_SF"/>
    <property type="match status" value="1"/>
</dbReference>
<feature type="domain" description="N-acetyltransferase" evidence="3">
    <location>
        <begin position="1"/>
        <end position="129"/>
    </location>
</feature>
<dbReference type="PROSITE" id="PS51186">
    <property type="entry name" value="GNAT"/>
    <property type="match status" value="1"/>
</dbReference>
<dbReference type="InterPro" id="IPR000182">
    <property type="entry name" value="GNAT_dom"/>
</dbReference>
<keyword evidence="2" id="KW-0012">Acyltransferase</keyword>
<dbReference type="Proteomes" id="UP000663791">
    <property type="component" value="Unassembled WGS sequence"/>
</dbReference>
<evidence type="ECO:0000256" key="1">
    <source>
        <dbReference type="ARBA" id="ARBA00022679"/>
    </source>
</evidence>
<dbReference type="EMBL" id="JAERTX010000003">
    <property type="protein sequence ID" value="MBM9458975.1"/>
    <property type="molecule type" value="Genomic_DNA"/>
</dbReference>
<proteinExistence type="predicted"/>
<dbReference type="InterPro" id="IPR016181">
    <property type="entry name" value="Acyl_CoA_acyltransferase"/>
</dbReference>
<evidence type="ECO:0000256" key="2">
    <source>
        <dbReference type="ARBA" id="ARBA00023315"/>
    </source>
</evidence>